<dbReference type="EMBL" id="EQ974183">
    <property type="protein sequence ID" value="EEF32189.1"/>
    <property type="molecule type" value="Genomic_DNA"/>
</dbReference>
<organism evidence="1 2">
    <name type="scientific">Ricinus communis</name>
    <name type="common">Castor bean</name>
    <dbReference type="NCBI Taxonomy" id="3988"/>
    <lineage>
        <taxon>Eukaryota</taxon>
        <taxon>Viridiplantae</taxon>
        <taxon>Streptophyta</taxon>
        <taxon>Embryophyta</taxon>
        <taxon>Tracheophyta</taxon>
        <taxon>Spermatophyta</taxon>
        <taxon>Magnoliopsida</taxon>
        <taxon>eudicotyledons</taxon>
        <taxon>Gunneridae</taxon>
        <taxon>Pentapetalae</taxon>
        <taxon>rosids</taxon>
        <taxon>fabids</taxon>
        <taxon>Malpighiales</taxon>
        <taxon>Euphorbiaceae</taxon>
        <taxon>Acalyphoideae</taxon>
        <taxon>Acalypheae</taxon>
        <taxon>Ricinus</taxon>
    </lineage>
</organism>
<name>B9SW30_RICCO</name>
<evidence type="ECO:0000313" key="1">
    <source>
        <dbReference type="EMBL" id="EEF32189.1"/>
    </source>
</evidence>
<dbReference type="InParanoid" id="B9SW30"/>
<accession>B9SW30</accession>
<evidence type="ECO:0000313" key="2">
    <source>
        <dbReference type="Proteomes" id="UP000008311"/>
    </source>
</evidence>
<protein>
    <submittedName>
        <fullName evidence="1">Uncharacterized protein</fullName>
    </submittedName>
</protein>
<reference evidence="2" key="1">
    <citation type="journal article" date="2010" name="Nat. Biotechnol.">
        <title>Draft genome sequence of the oilseed species Ricinus communis.</title>
        <authorList>
            <person name="Chan A.P."/>
            <person name="Crabtree J."/>
            <person name="Zhao Q."/>
            <person name="Lorenzi H."/>
            <person name="Orvis J."/>
            <person name="Puiu D."/>
            <person name="Melake-Berhan A."/>
            <person name="Jones K.M."/>
            <person name="Redman J."/>
            <person name="Chen G."/>
            <person name="Cahoon E.B."/>
            <person name="Gedil M."/>
            <person name="Stanke M."/>
            <person name="Haas B.J."/>
            <person name="Wortman J.R."/>
            <person name="Fraser-Liggett C.M."/>
            <person name="Ravel J."/>
            <person name="Rabinowicz P.D."/>
        </authorList>
    </citation>
    <scope>NUCLEOTIDE SEQUENCE [LARGE SCALE GENOMIC DNA]</scope>
    <source>
        <strain evidence="2">cv. Hale</strain>
    </source>
</reference>
<sequence length="57" mass="6446">MACGWKTINQHMMVNQLLNDDGLSWNKELVKAVSNDIEANQIHAIPLSRSLAEDLRI</sequence>
<keyword evidence="2" id="KW-1185">Reference proteome</keyword>
<gene>
    <name evidence="1" type="ORF">RCOM_0657500</name>
</gene>
<proteinExistence type="predicted"/>
<dbReference type="Proteomes" id="UP000008311">
    <property type="component" value="Unassembled WGS sequence"/>
</dbReference>
<dbReference type="AlphaFoldDB" id="B9SW30"/>